<evidence type="ECO:0000313" key="2">
    <source>
        <dbReference type="Proteomes" id="UP001065322"/>
    </source>
</evidence>
<dbReference type="SUPFAM" id="SSF53756">
    <property type="entry name" value="UDP-Glycosyltransferase/glycogen phosphorylase"/>
    <property type="match status" value="1"/>
</dbReference>
<gene>
    <name evidence="1" type="ORF">HUF19_04275</name>
</gene>
<dbReference type="Pfam" id="PF13692">
    <property type="entry name" value="Glyco_trans_1_4"/>
    <property type="match status" value="1"/>
</dbReference>
<proteinExistence type="predicted"/>
<name>A0ABY6A6Z0_9GAMM</name>
<evidence type="ECO:0000313" key="1">
    <source>
        <dbReference type="EMBL" id="UXD86707.1"/>
    </source>
</evidence>
<dbReference type="CDD" id="cd03801">
    <property type="entry name" value="GT4_PimA-like"/>
    <property type="match status" value="1"/>
</dbReference>
<dbReference type="EMBL" id="CP054475">
    <property type="protein sequence ID" value="UXD86707.1"/>
    <property type="molecule type" value="Genomic_DNA"/>
</dbReference>
<dbReference type="Proteomes" id="UP001065322">
    <property type="component" value="Chromosome"/>
</dbReference>
<organism evidence="1 2">
    <name type="scientific">Thalassolituus hydrocarboniclasticus</name>
    <dbReference type="NCBI Taxonomy" id="2742796"/>
    <lineage>
        <taxon>Bacteria</taxon>
        <taxon>Pseudomonadati</taxon>
        <taxon>Pseudomonadota</taxon>
        <taxon>Gammaproteobacteria</taxon>
        <taxon>Oceanospirillales</taxon>
        <taxon>Oceanospirillaceae</taxon>
        <taxon>Thalassolituus</taxon>
    </lineage>
</organism>
<protein>
    <submittedName>
        <fullName evidence="1">Glycosyltransferase family 4 protein</fullName>
    </submittedName>
</protein>
<keyword evidence="2" id="KW-1185">Reference proteome</keyword>
<dbReference type="RefSeq" id="WP_260998650.1">
    <property type="nucleotide sequence ID" value="NZ_CP054475.1"/>
</dbReference>
<dbReference type="Gene3D" id="3.40.50.2000">
    <property type="entry name" value="Glycogen Phosphorylase B"/>
    <property type="match status" value="1"/>
</dbReference>
<accession>A0ABY6A6Z0</accession>
<reference evidence="2" key="1">
    <citation type="submission" date="2020-06" db="EMBL/GenBank/DDBJ databases">
        <title>Thalassolituus marinus alknpb1M-1, a hydrocarbon-degrading bacterium isolated from the deep-sea overlying water using an in-situ strategy from the South China Sea basin.</title>
        <authorList>
            <person name="Dong C."/>
            <person name="Chen Y."/>
            <person name="Shao Z."/>
        </authorList>
    </citation>
    <scope>NUCLEOTIDE SEQUENCE [LARGE SCALE GENOMIC DNA]</scope>
    <source>
        <strain evidence="2">alknpb1M-1</strain>
    </source>
</reference>
<sequence>MTDFNTSPETTAPAKTLLVIGYVWPEPNSSAAGSRMLQLIQALQQDGYAVHYGSPAEFSEHAADLPALNIQPHKLALNSSSFDDFIQRLKPDAVMFDRFMMEEQFGWRVEKYCPEALRLLDTEDLHCLRYARAAMIKADPQQPVIQPPAEFMHSELAVREIAAILRCDLSLMISEFEMDWLQSQFNVPATQLLYLPFMQAEKNTAQTVPDFSRRQHFISIGNFRHEPNWDAVRYLKESLWPAIRQQLPQAELHIYGAYPPPKATQLHNARQGFLVKGWADDAQQVVRSARVMLAPLRFGAGLKGKLIDAAECGTPAVTTAIGAEGMYAPGSAAALVANSAEDFIQQAVALYQDETQWLRLQKNGLNLISSRFSFAEHAPRLQQRLAAIGKNIQAHRQQHFYGMMLRHHSLKSTQYMAQWIEAKNRIQ</sequence>